<proteinExistence type="predicted"/>
<evidence type="ECO:0000259" key="4">
    <source>
        <dbReference type="Pfam" id="PF12458"/>
    </source>
</evidence>
<evidence type="ECO:0000259" key="3">
    <source>
        <dbReference type="Pfam" id="PF07728"/>
    </source>
</evidence>
<evidence type="ECO:0000256" key="2">
    <source>
        <dbReference type="SAM" id="MobiDB-lite"/>
    </source>
</evidence>
<dbReference type="InterPro" id="IPR011704">
    <property type="entry name" value="ATPase_dyneun-rel_AAA"/>
</dbReference>
<evidence type="ECO:0000313" key="7">
    <source>
        <dbReference type="Proteomes" id="UP000319732"/>
    </source>
</evidence>
<organism evidence="6 7">
    <name type="scientific">Exilibacterium tricleocarpae</name>
    <dbReference type="NCBI Taxonomy" id="2591008"/>
    <lineage>
        <taxon>Bacteria</taxon>
        <taxon>Pseudomonadati</taxon>
        <taxon>Pseudomonadota</taxon>
        <taxon>Gammaproteobacteria</taxon>
        <taxon>Cellvibrionales</taxon>
        <taxon>Cellvibrionaceae</taxon>
        <taxon>Exilibacterium</taxon>
    </lineage>
</organism>
<dbReference type="OrthoDB" id="9814769at2"/>
<evidence type="ECO:0000313" key="6">
    <source>
        <dbReference type="EMBL" id="TQV75988.1"/>
    </source>
</evidence>
<feature type="domain" description="DUF7902" evidence="5">
    <location>
        <begin position="602"/>
        <end position="685"/>
    </location>
</feature>
<feature type="domain" description="DUF3686" evidence="4">
    <location>
        <begin position="35"/>
        <end position="481"/>
    </location>
</feature>
<keyword evidence="1" id="KW-0175">Coiled coil</keyword>
<feature type="domain" description="ATPase dynein-related AAA" evidence="3">
    <location>
        <begin position="1294"/>
        <end position="1421"/>
    </location>
</feature>
<comment type="caution">
    <text evidence="6">The sequence shown here is derived from an EMBL/GenBank/DDBJ whole genome shotgun (WGS) entry which is preliminary data.</text>
</comment>
<evidence type="ECO:0000259" key="5">
    <source>
        <dbReference type="Pfam" id="PF25472"/>
    </source>
</evidence>
<dbReference type="GO" id="GO:0016887">
    <property type="term" value="F:ATP hydrolysis activity"/>
    <property type="evidence" value="ECO:0007669"/>
    <property type="project" value="InterPro"/>
</dbReference>
<dbReference type="Pfam" id="PF25472">
    <property type="entry name" value="DUF7902"/>
    <property type="match status" value="1"/>
</dbReference>
<accession>A0A545TFK9</accession>
<evidence type="ECO:0000256" key="1">
    <source>
        <dbReference type="SAM" id="Coils"/>
    </source>
</evidence>
<dbReference type="InterPro" id="IPR057224">
    <property type="entry name" value="DUF7902"/>
</dbReference>
<dbReference type="Pfam" id="PF12458">
    <property type="entry name" value="DUF3686"/>
    <property type="match status" value="1"/>
</dbReference>
<gene>
    <name evidence="6" type="ORF">FKG94_15370</name>
</gene>
<dbReference type="Pfam" id="PF07728">
    <property type="entry name" value="AAA_5"/>
    <property type="match status" value="1"/>
</dbReference>
<dbReference type="RefSeq" id="WP_142905197.1">
    <property type="nucleotide sequence ID" value="NZ_ML660095.1"/>
</dbReference>
<dbReference type="InterPro" id="IPR027417">
    <property type="entry name" value="P-loop_NTPase"/>
</dbReference>
<keyword evidence="7" id="KW-1185">Reference proteome</keyword>
<dbReference type="SUPFAM" id="SSF52540">
    <property type="entry name" value="P-loop containing nucleoside triphosphate hydrolases"/>
    <property type="match status" value="1"/>
</dbReference>
<dbReference type="EMBL" id="VHSG01000015">
    <property type="protein sequence ID" value="TQV75988.1"/>
    <property type="molecule type" value="Genomic_DNA"/>
</dbReference>
<dbReference type="InterPro" id="IPR020958">
    <property type="entry name" value="DUF3686"/>
</dbReference>
<name>A0A545TFK9_9GAMM</name>
<feature type="compositionally biased region" description="Basic and acidic residues" evidence="2">
    <location>
        <begin position="1743"/>
        <end position="1754"/>
    </location>
</feature>
<feature type="region of interest" description="Disordered" evidence="2">
    <location>
        <begin position="1743"/>
        <end position="1762"/>
    </location>
</feature>
<sequence>MVQQSHADSIVDTAVAEGGAYEVIQKRLIEQGKRLGEKTRELNQARLAEFGGTEMKVAARVRVRTENNCIARDIVQVGEFLLFGYNVFIGLKKETRLEDVFALFALKGKEEQVALESIAIGDSFLAEPGFKNDFEELYRYYKHTRLVQLTVKQGKLLAGFQIGERLEDLRVFRWSVSADGKTLKYIDNRGERDIQLPPSFDFEWSEVSREDSVHGRHPHFNILDTLFVETTHGDLTIKVENNTEDGLGIYREPVEDKTQSLDDASIFYASVGGLILLKVLPYREQQWRYFIFNKVTRDVLRIDAIGESCVQLPEDHGVIFPGGFYLQTGEYKAFNDPPEGLKFKRMLRSPNGEDVLYVFYEPQRGVVGLFAYNLIEKALQNPIYGHGYALAEDGTVVIFSAEGEPTRVHPMQIWMTPFASREYASKVPASQTFYGRVGNAELVRGVSDLYSICRIIDNQSVSARLYEELGRTADKMFDAHYWIEDPQADGIGEVLREITATAELVIDEFEKVESIKQQSAKTMAEAEQEQEEILQTLRTGSWETAEDYVAALERIRRQRGHLTTIRDYRYIDVERIAELDQQLLASQDDLGTRTVEFLSAEEALAPYLAKIDALNKEVEQADTNAALTPLIDTIEATATGLDLLSELMATLQVQDATQRTRIIDAISAVYSKLNQSKAGARHKQKNLGSEEAVAQFAAQFKLFSQSVTNALGLATTPERCDEQLSRLLVQLEELEGQFSDYDRFLGDIVAKRDEIYESFETHKQQLLDQQQRKAQSLADAAARMLASIERRSLKFTETDALNTYFAADALVIKIRELVEQLRGLDSAVQADEIEARFKSIKEQALRSLRDKSDIYEDGGNVIKLGPRHKFSVNTQDLDLTIIPREGDLYIHLTGTGYFEKIEHPDLADLREYWDVSLESESAEVYRSEYLAAQVLQAAERGGDFTMADLTAAMRDTAALAKLVRDFAAPRYREGYEKGVHDHDAELILRELLPALERADLLRYDPDSRGLAQVFWCNVELLAQHTEDPSLRYDTWVERAQSASLMYSVFASANAIDLLVAEVTRGLQQFLAFYPIDFDTAVVDRAAAYLVAELGRERVEFICSKYASELVAALKRSVEDVTWRKYQAALDKVRGQPAVRWQLSKAWLEALVASGDLDHLRRYIPEAVALINSDKRLDRRFTETDLELTATGLLGEHPTLVERTLHFAVDEFLQRLQRHQRFFVAGYRRYHQLRQDVARQEREALRLEEFKPKPLSSFVRNRLINEAYLPIIGDNLAKQMGTVGENKRTDLMGLLMMISPPGYGKTTLMEYVASRLGLIFMKINCPSLGHDVLSLDPQQAPNATARQELVKLNLALEMGNNVMLYLDDIQHTHPEFLQKFISLCDGTRRVEGVWKGKTKTYDMRGRKFCVVMAGNPYTESGEVFKIPDMLANRADIYNLGDILGGMDEQFSLSYIENSLTSNPVLAPLATREMGDVYKLIRRAQGESVATTDLSHAYSGAEINEIEEVLRKLFVIQDIVLKINQQYIASAAQDDKYRREPAFKLQGSYRNMNKMAEKVSAVMNEEELLQMISDHYIGESQLLTSGSEENLLKLAQLRGNMTGAEAERWDEIKRQFLRNKAMGGDDAEVGGKVVVQLTDLVEGVNRLHAVAEQLSRNQPQVQEATPNTALLSINKSLQKLGKLLAANQPHVEVVNQPVPGMDKILQVLAETIEHSIFPLVRSMDKKLEIDLRTHDKMQDISEQLRSLEKSVAEEKHRKSSKPNP</sequence>
<dbReference type="Proteomes" id="UP000319732">
    <property type="component" value="Unassembled WGS sequence"/>
</dbReference>
<feature type="coiled-coil region" evidence="1">
    <location>
        <begin position="509"/>
        <end position="536"/>
    </location>
</feature>
<dbReference type="Gene3D" id="3.40.50.300">
    <property type="entry name" value="P-loop containing nucleotide triphosphate hydrolases"/>
    <property type="match status" value="1"/>
</dbReference>
<protein>
    <submittedName>
        <fullName evidence="6">AAA family ATPase</fullName>
    </submittedName>
</protein>
<reference evidence="6 7" key="1">
    <citation type="submission" date="2019-06" db="EMBL/GenBank/DDBJ databases">
        <title>Whole genome sequence for Cellvibrionaceae sp. R142.</title>
        <authorList>
            <person name="Wang G."/>
        </authorList>
    </citation>
    <scope>NUCLEOTIDE SEQUENCE [LARGE SCALE GENOMIC DNA]</scope>
    <source>
        <strain evidence="6 7">R142</strain>
    </source>
</reference>
<dbReference type="GO" id="GO:0005524">
    <property type="term" value="F:ATP binding"/>
    <property type="evidence" value="ECO:0007669"/>
    <property type="project" value="InterPro"/>
</dbReference>